<comment type="caution">
    <text evidence="2">The sequence shown here is derived from an EMBL/GenBank/DDBJ whole genome shotgun (WGS) entry which is preliminary data.</text>
</comment>
<dbReference type="EMBL" id="SSOD01000028">
    <property type="protein sequence ID" value="THF54877.1"/>
    <property type="molecule type" value="Genomic_DNA"/>
</dbReference>
<feature type="domain" description="ABM" evidence="1">
    <location>
        <begin position="2"/>
        <end position="96"/>
    </location>
</feature>
<keyword evidence="2" id="KW-0503">Monooxygenase</keyword>
<dbReference type="SUPFAM" id="SSF54909">
    <property type="entry name" value="Dimeric alpha+beta barrel"/>
    <property type="match status" value="1"/>
</dbReference>
<reference evidence="2 3" key="1">
    <citation type="submission" date="2019-04" db="EMBL/GenBank/DDBJ databases">
        <title>Azoarcus rhizosphaerae sp. nov. isolated from rhizosphere of Ficus religiosa.</title>
        <authorList>
            <person name="Lin S.-Y."/>
            <person name="Hameed A."/>
            <person name="Hsu Y.-H."/>
            <person name="Young C.-C."/>
        </authorList>
    </citation>
    <scope>NUCLEOTIDE SEQUENCE [LARGE SCALE GENOMIC DNA]</scope>
    <source>
        <strain evidence="2 3">CC-YHH848</strain>
    </source>
</reference>
<evidence type="ECO:0000313" key="2">
    <source>
        <dbReference type="EMBL" id="THF54877.1"/>
    </source>
</evidence>
<keyword evidence="2" id="KW-0560">Oxidoreductase</keyword>
<dbReference type="Proteomes" id="UP000307956">
    <property type="component" value="Unassembled WGS sequence"/>
</dbReference>
<dbReference type="PANTHER" id="PTHR34474">
    <property type="entry name" value="SIGNAL TRANSDUCTION PROTEIN TRAP"/>
    <property type="match status" value="1"/>
</dbReference>
<evidence type="ECO:0000313" key="3">
    <source>
        <dbReference type="Proteomes" id="UP000307956"/>
    </source>
</evidence>
<dbReference type="Gene3D" id="3.30.70.100">
    <property type="match status" value="1"/>
</dbReference>
<dbReference type="PANTHER" id="PTHR34474:SF2">
    <property type="entry name" value="SIGNAL TRANSDUCTION PROTEIN TRAP"/>
    <property type="match status" value="1"/>
</dbReference>
<dbReference type="PROSITE" id="PS51725">
    <property type="entry name" value="ABM"/>
    <property type="match status" value="1"/>
</dbReference>
<dbReference type="OrthoDB" id="9798115at2"/>
<dbReference type="GO" id="GO:0004497">
    <property type="term" value="F:monooxygenase activity"/>
    <property type="evidence" value="ECO:0007669"/>
    <property type="project" value="UniProtKB-KW"/>
</dbReference>
<dbReference type="Pfam" id="PF03992">
    <property type="entry name" value="ABM"/>
    <property type="match status" value="1"/>
</dbReference>
<evidence type="ECO:0000259" key="1">
    <source>
        <dbReference type="PROSITE" id="PS51725"/>
    </source>
</evidence>
<accession>A0A4S4A807</accession>
<dbReference type="AlphaFoldDB" id="A0A4S4A807"/>
<dbReference type="InterPro" id="IPR007138">
    <property type="entry name" value="ABM_dom"/>
</dbReference>
<dbReference type="InterPro" id="IPR011008">
    <property type="entry name" value="Dimeric_a/b-barrel"/>
</dbReference>
<proteinExistence type="predicted"/>
<keyword evidence="3" id="KW-1185">Reference proteome</keyword>
<sequence>MFLAMNRFRIARGHEQTFIDHWRQRESYLDQVPGFVRFHLLQGPQTEEYTLFASHTEWESEETFEAWTRSEAFRLAHANAGKSPREIYLGPPQLELFNSVL</sequence>
<dbReference type="InterPro" id="IPR050404">
    <property type="entry name" value="Heme-degrading_MO"/>
</dbReference>
<organism evidence="2 3">
    <name type="scientific">Pseudothauera rhizosphaerae</name>
    <dbReference type="NCBI Taxonomy" id="2565932"/>
    <lineage>
        <taxon>Bacteria</taxon>
        <taxon>Pseudomonadati</taxon>
        <taxon>Pseudomonadota</taxon>
        <taxon>Betaproteobacteria</taxon>
        <taxon>Rhodocyclales</taxon>
        <taxon>Zoogloeaceae</taxon>
        <taxon>Pseudothauera</taxon>
    </lineage>
</organism>
<dbReference type="RefSeq" id="WP_136387045.1">
    <property type="nucleotide sequence ID" value="NZ_SSOD01000028.1"/>
</dbReference>
<gene>
    <name evidence="2" type="ORF">E6O51_21295</name>
</gene>
<name>A0A4S4A807_9RHOO</name>
<protein>
    <submittedName>
        <fullName evidence="2">Antibiotic biosynthesis monooxygenase</fullName>
    </submittedName>
</protein>